<dbReference type="RefSeq" id="XP_008897409.1">
    <property type="nucleotide sequence ID" value="XM_008899161.1"/>
</dbReference>
<evidence type="ECO:0000256" key="1">
    <source>
        <dbReference type="SAM" id="SignalP"/>
    </source>
</evidence>
<feature type="chain" id="PRO_5012181228" evidence="1">
    <location>
        <begin position="16"/>
        <end position="105"/>
    </location>
</feature>
<gene>
    <name evidence="2" type="ORF">PPTG_05577</name>
</gene>
<keyword evidence="1" id="KW-0732">Signal</keyword>
<dbReference type="Gene3D" id="1.25.40.10">
    <property type="entry name" value="Tetratricopeptide repeat domain"/>
    <property type="match status" value="1"/>
</dbReference>
<protein>
    <submittedName>
        <fullName evidence="2">Uncharacterized protein</fullName>
    </submittedName>
</protein>
<name>W2R079_PHYN3</name>
<dbReference type="GeneID" id="20175614"/>
<dbReference type="STRING" id="761204.W2R079"/>
<accession>W2R079</accession>
<dbReference type="SUPFAM" id="SSF48452">
    <property type="entry name" value="TPR-like"/>
    <property type="match status" value="1"/>
</dbReference>
<evidence type="ECO:0000313" key="3">
    <source>
        <dbReference type="Proteomes" id="UP000018817"/>
    </source>
</evidence>
<organism evidence="2 3">
    <name type="scientific">Phytophthora nicotianae (strain INRA-310)</name>
    <name type="common">Phytophthora parasitica</name>
    <dbReference type="NCBI Taxonomy" id="761204"/>
    <lineage>
        <taxon>Eukaryota</taxon>
        <taxon>Sar</taxon>
        <taxon>Stramenopiles</taxon>
        <taxon>Oomycota</taxon>
        <taxon>Peronosporomycetes</taxon>
        <taxon>Peronosporales</taxon>
        <taxon>Peronosporaceae</taxon>
        <taxon>Phytophthora</taxon>
    </lineage>
</organism>
<dbReference type="VEuPathDB" id="FungiDB:PPTG_05577"/>
<dbReference type="Proteomes" id="UP000018817">
    <property type="component" value="Unassembled WGS sequence"/>
</dbReference>
<feature type="signal peptide" evidence="1">
    <location>
        <begin position="1"/>
        <end position="15"/>
    </location>
</feature>
<dbReference type="EMBL" id="KI669567">
    <property type="protein sequence ID" value="ETN17905.1"/>
    <property type="molecule type" value="Genomic_DNA"/>
</dbReference>
<reference evidence="2 3" key="2">
    <citation type="submission" date="2013-11" db="EMBL/GenBank/DDBJ databases">
        <title>The Genome Sequence of Phytophthora parasitica INRA-310.</title>
        <authorList>
            <consortium name="The Broad Institute Genomics Platform"/>
            <person name="Russ C."/>
            <person name="Tyler B."/>
            <person name="Panabieres F."/>
            <person name="Shan W."/>
            <person name="Tripathy S."/>
            <person name="Grunwald N."/>
            <person name="Machado M."/>
            <person name="Johnson C.S."/>
            <person name="Arredondo F."/>
            <person name="Hong C."/>
            <person name="Coffey M."/>
            <person name="Young S.K."/>
            <person name="Zeng Q."/>
            <person name="Gargeya S."/>
            <person name="Fitzgerald M."/>
            <person name="Abouelleil A."/>
            <person name="Alvarado L."/>
            <person name="Chapman S.B."/>
            <person name="Gainer-Dewar J."/>
            <person name="Goldberg J."/>
            <person name="Griggs A."/>
            <person name="Gujja S."/>
            <person name="Hansen M."/>
            <person name="Howarth C."/>
            <person name="Imamovic A."/>
            <person name="Ireland A."/>
            <person name="Larimer J."/>
            <person name="McCowan C."/>
            <person name="Murphy C."/>
            <person name="Pearson M."/>
            <person name="Poon T.W."/>
            <person name="Priest M."/>
            <person name="Roberts A."/>
            <person name="Saif S."/>
            <person name="Shea T."/>
            <person name="Sykes S."/>
            <person name="Wortman J."/>
            <person name="Nusbaum C."/>
            <person name="Birren B."/>
        </authorList>
    </citation>
    <scope>NUCLEOTIDE SEQUENCE [LARGE SCALE GENOMIC DNA]</scope>
    <source>
        <strain evidence="2 3">INRA-310</strain>
    </source>
</reference>
<dbReference type="AlphaFoldDB" id="W2R079"/>
<evidence type="ECO:0000313" key="2">
    <source>
        <dbReference type="EMBL" id="ETN17905.1"/>
    </source>
</evidence>
<dbReference type="InterPro" id="IPR011990">
    <property type="entry name" value="TPR-like_helical_dom_sf"/>
</dbReference>
<reference evidence="3" key="1">
    <citation type="submission" date="2011-12" db="EMBL/GenBank/DDBJ databases">
        <authorList>
            <consortium name="The Broad Institute Genome Sequencing Platform"/>
            <person name="Russ C."/>
            <person name="Tyler B."/>
            <person name="Panabieres F."/>
            <person name="Shan W."/>
            <person name="Tripathy S."/>
            <person name="Grunwald N."/>
            <person name="Machado M."/>
            <person name="Young S.K."/>
            <person name="Zeng Q."/>
            <person name="Gargeya S."/>
            <person name="Fitzgerald M."/>
            <person name="Haas B."/>
            <person name="Abouelleil A."/>
            <person name="Alvarado L."/>
            <person name="Arachchi H.M."/>
            <person name="Berlin A."/>
            <person name="Chapman S.B."/>
            <person name="Gearin G."/>
            <person name="Goldberg J."/>
            <person name="Griggs A."/>
            <person name="Gujja S."/>
            <person name="Hansen M."/>
            <person name="Heiman D."/>
            <person name="Howarth C."/>
            <person name="Larimer J."/>
            <person name="Lui A."/>
            <person name="MacDonald P.J.P."/>
            <person name="McCowen C."/>
            <person name="Montmayeur A."/>
            <person name="Murphy C."/>
            <person name="Neiman D."/>
            <person name="Pearson M."/>
            <person name="Priest M."/>
            <person name="Roberts A."/>
            <person name="Saif S."/>
            <person name="Shea T."/>
            <person name="Sisk P."/>
            <person name="Stolte C."/>
            <person name="Sykes S."/>
            <person name="Wortman J."/>
            <person name="Nusbaum C."/>
            <person name="Birren B."/>
        </authorList>
    </citation>
    <scope>NUCLEOTIDE SEQUENCE [LARGE SCALE GENOMIC DNA]</scope>
    <source>
        <strain evidence="3">INRA-310</strain>
    </source>
</reference>
<sequence length="105" mass="11946">MSLKRFVLAIMAVYAFDHLRLPTNDAIRKMLEMNASRGCPGMIGHLIATCLPNRAACLLQLGEFEECIRDCSKTLSYLPVHEVVEEELAKCMEALFFKELQKKLQ</sequence>
<proteinExistence type="predicted"/>